<dbReference type="InterPro" id="IPR006483">
    <property type="entry name" value="CRISPR-assoc_Cas3_HD"/>
</dbReference>
<dbReference type="GO" id="GO:0004518">
    <property type="term" value="F:nuclease activity"/>
    <property type="evidence" value="ECO:0007669"/>
    <property type="project" value="UniProtKB-KW"/>
</dbReference>
<keyword evidence="5" id="KW-0547">Nucleotide-binding</keyword>
<dbReference type="GO" id="GO:0046872">
    <property type="term" value="F:metal ion binding"/>
    <property type="evidence" value="ECO:0007669"/>
    <property type="project" value="UniProtKB-KW"/>
</dbReference>
<dbReference type="CDD" id="cd09641">
    <property type="entry name" value="Cas3''_I"/>
    <property type="match status" value="1"/>
</dbReference>
<dbReference type="PANTHER" id="PTHR47963:SF9">
    <property type="entry name" value="CRISPR-ASSOCIATED ENDONUCLEASE_HELICASE CAS3"/>
    <property type="match status" value="1"/>
</dbReference>
<protein>
    <submittedName>
        <fullName evidence="11">CRISPR-associated helicase/endonuclease Cas3</fullName>
    </submittedName>
</protein>
<sequence length="968" mass="103706">MAADDCFGGEPGQAVDLALWGKERGLDGARYPLLHHCLDTAAAALVLWREYLSPGMRANLAAALTDPAAPDKDRAGRTIAFWAGLHDLGKLTHSFQSQAKGVDLSGYPPEPDGGEARPHATVSGHWLAVALKTLGYGTGHRDPAPLVAQLLSGHHGRFAEHPTIHATDPLASLGFAPGPWEEQRQALLETVFAALDRPGQPDALPAPEATVICGLVILADWLVSQRGFVLARLADTAGADGPPSPAAHFAASLQRVPRLLDEAGLRPITVAPATFAESFPFITTPNGLQRSLAEHLPALCGQGGLVLVTAPMGEGKTEAALHAADLLGAATGRPGRYLALPTMATADQMYGRLKEYANARAEPAPPGRPSTLALLHAMAWLNPEYVPDHELQVSTVLSSSGPGSADRFAATDWLLGPKRGLLASWSVGTVDQALMAALRAKHTMLRLFGLAQKVVIVDEAHAVDPYMQVLLERLLHWLGRLGVPVVLLSATLHHRTANSLVKAYLSGCPGKKWRRSDPAPVTALSYPGWLHAAPSRVVTTSGELEPGPIPATEREPLTVELAGVPVRNGRADRIGVLKARLAGLVEQGGCAAVVCTTVADSQATVDALAEWFAGLGARAPELRLLHARFPNQQRTAITEEITGRFGKNGPAKGLRPGLPGQPRGYVLVATQVVEQSLDLDLDLLITDIAPISLLLQRAGRCWRHQHLGTVTRPAWADRPRMVVLVPEKASAAGREDAEDGAFPMGWRAVYPVSLLKRTRAMLRRRGTDPVRIPEDVQALVDDVYDDETLAADVEADVAADDVARLGAEMALRTLAKNVVVPEPRDMGRDLIGMTKFEIDLSEHLLATRFGAGSVRVLCCYVDTRGGRWLDRGCGAQPLPEVGEEKDGSFSRKQLRAVMAQTIPVRADSWYGQALPEGNRPPDAWAESFHLRDLVLLPHRVNPDGSVEPAELGGRSWLLDPLKGLVVEK</sequence>
<feature type="domain" description="HD Cas3-type" evidence="10">
    <location>
        <begin position="26"/>
        <end position="222"/>
    </location>
</feature>
<dbReference type="Proteomes" id="UP001165092">
    <property type="component" value="Unassembled WGS sequence"/>
</dbReference>
<evidence type="ECO:0000256" key="5">
    <source>
        <dbReference type="ARBA" id="ARBA00022741"/>
    </source>
</evidence>
<keyword evidence="4" id="KW-0479">Metal-binding</keyword>
<dbReference type="Gene3D" id="1.10.3210.30">
    <property type="match status" value="1"/>
</dbReference>
<evidence type="ECO:0000256" key="7">
    <source>
        <dbReference type="ARBA" id="ARBA00022806"/>
    </source>
</evidence>
<name>A0A9W6P7N6_9ACTN</name>
<dbReference type="NCBIfam" id="TIGR01587">
    <property type="entry name" value="cas3_core"/>
    <property type="match status" value="1"/>
</dbReference>
<evidence type="ECO:0000259" key="10">
    <source>
        <dbReference type="PROSITE" id="PS51643"/>
    </source>
</evidence>
<evidence type="ECO:0000256" key="2">
    <source>
        <dbReference type="ARBA" id="ARBA00009046"/>
    </source>
</evidence>
<evidence type="ECO:0000313" key="12">
    <source>
        <dbReference type="Proteomes" id="UP001165092"/>
    </source>
</evidence>
<gene>
    <name evidence="11" type="ORF">Nans01_30410</name>
</gene>
<dbReference type="Gene3D" id="3.40.50.300">
    <property type="entry name" value="P-loop containing nucleotide triphosphate hydrolases"/>
    <property type="match status" value="2"/>
</dbReference>
<dbReference type="InterPro" id="IPR050547">
    <property type="entry name" value="DEAD_box_RNA_helicases"/>
</dbReference>
<dbReference type="GO" id="GO:0016787">
    <property type="term" value="F:hydrolase activity"/>
    <property type="evidence" value="ECO:0007669"/>
    <property type="project" value="UniProtKB-KW"/>
</dbReference>
<evidence type="ECO:0000256" key="6">
    <source>
        <dbReference type="ARBA" id="ARBA00022801"/>
    </source>
</evidence>
<dbReference type="AlphaFoldDB" id="A0A9W6P7N6"/>
<dbReference type="InterPro" id="IPR038257">
    <property type="entry name" value="CRISPR-assoc_Cas3_HD_sf"/>
</dbReference>
<dbReference type="InterPro" id="IPR001650">
    <property type="entry name" value="Helicase_C-like"/>
</dbReference>
<evidence type="ECO:0000256" key="1">
    <source>
        <dbReference type="ARBA" id="ARBA00006847"/>
    </source>
</evidence>
<comment type="similarity">
    <text evidence="2">In the central section; belongs to the CRISPR-associated helicase Cas3 family.</text>
</comment>
<dbReference type="RefSeq" id="WP_285760173.1">
    <property type="nucleotide sequence ID" value="NZ_BSQG01000005.1"/>
</dbReference>
<dbReference type="InterPro" id="IPR027417">
    <property type="entry name" value="P-loop_NTPase"/>
</dbReference>
<dbReference type="Pfam" id="PF18019">
    <property type="entry name" value="Cas3_HD"/>
    <property type="match status" value="1"/>
</dbReference>
<keyword evidence="8" id="KW-0067">ATP-binding</keyword>
<dbReference type="PROSITE" id="PS51643">
    <property type="entry name" value="HD_CAS3"/>
    <property type="match status" value="1"/>
</dbReference>
<dbReference type="GO" id="GO:0003724">
    <property type="term" value="F:RNA helicase activity"/>
    <property type="evidence" value="ECO:0007669"/>
    <property type="project" value="TreeGrafter"/>
</dbReference>
<reference evidence="11" key="1">
    <citation type="submission" date="2023-02" db="EMBL/GenBank/DDBJ databases">
        <title>Nocardiopsis ansamitocini NBRC 112285.</title>
        <authorList>
            <person name="Ichikawa N."/>
            <person name="Sato H."/>
            <person name="Tonouchi N."/>
        </authorList>
    </citation>
    <scope>NUCLEOTIDE SEQUENCE</scope>
    <source>
        <strain evidence="11">NBRC 112285</strain>
    </source>
</reference>
<comment type="caution">
    <text evidence="11">The sequence shown here is derived from an EMBL/GenBank/DDBJ whole genome shotgun (WGS) entry which is preliminary data.</text>
</comment>
<evidence type="ECO:0000256" key="4">
    <source>
        <dbReference type="ARBA" id="ARBA00022723"/>
    </source>
</evidence>
<evidence type="ECO:0000256" key="9">
    <source>
        <dbReference type="ARBA" id="ARBA00023118"/>
    </source>
</evidence>
<dbReference type="GO" id="GO:0005524">
    <property type="term" value="F:ATP binding"/>
    <property type="evidence" value="ECO:0007669"/>
    <property type="project" value="UniProtKB-KW"/>
</dbReference>
<dbReference type="EMBL" id="BSQG01000005">
    <property type="protein sequence ID" value="GLU48690.1"/>
    <property type="molecule type" value="Genomic_DNA"/>
</dbReference>
<keyword evidence="6" id="KW-0378">Hydrolase</keyword>
<dbReference type="InterPro" id="IPR054712">
    <property type="entry name" value="Cas3-like_dom"/>
</dbReference>
<evidence type="ECO:0000256" key="3">
    <source>
        <dbReference type="ARBA" id="ARBA00022722"/>
    </source>
</evidence>
<proteinExistence type="inferred from homology"/>
<organism evidence="11 12">
    <name type="scientific">Nocardiopsis ansamitocini</name>
    <dbReference type="NCBI Taxonomy" id="1670832"/>
    <lineage>
        <taxon>Bacteria</taxon>
        <taxon>Bacillati</taxon>
        <taxon>Actinomycetota</taxon>
        <taxon>Actinomycetes</taxon>
        <taxon>Streptosporangiales</taxon>
        <taxon>Nocardiopsidaceae</taxon>
        <taxon>Nocardiopsis</taxon>
    </lineage>
</organism>
<evidence type="ECO:0000313" key="11">
    <source>
        <dbReference type="EMBL" id="GLU48690.1"/>
    </source>
</evidence>
<dbReference type="SMART" id="SM00490">
    <property type="entry name" value="HELICc"/>
    <property type="match status" value="1"/>
</dbReference>
<dbReference type="InterPro" id="IPR006474">
    <property type="entry name" value="Helicase_Cas3_CRISPR-ass_core"/>
</dbReference>
<keyword evidence="9" id="KW-0051">Antiviral defense</keyword>
<dbReference type="GO" id="GO:0051607">
    <property type="term" value="P:defense response to virus"/>
    <property type="evidence" value="ECO:0007669"/>
    <property type="project" value="UniProtKB-KW"/>
</dbReference>
<dbReference type="NCBIfam" id="TIGR01596">
    <property type="entry name" value="cas3_HD"/>
    <property type="match status" value="1"/>
</dbReference>
<dbReference type="Pfam" id="PF22590">
    <property type="entry name" value="Cas3-like_C_2"/>
    <property type="match status" value="1"/>
</dbReference>
<keyword evidence="7" id="KW-0347">Helicase</keyword>
<dbReference type="PANTHER" id="PTHR47963">
    <property type="entry name" value="DEAD-BOX ATP-DEPENDENT RNA HELICASE 47, MITOCHONDRIAL"/>
    <property type="match status" value="1"/>
</dbReference>
<comment type="similarity">
    <text evidence="1">In the N-terminal section; belongs to the CRISPR-associated nuclease Cas3-HD family.</text>
</comment>
<keyword evidence="3" id="KW-0540">Nuclease</keyword>
<keyword evidence="12" id="KW-1185">Reference proteome</keyword>
<dbReference type="SUPFAM" id="SSF52540">
    <property type="entry name" value="P-loop containing nucleoside triphosphate hydrolases"/>
    <property type="match status" value="1"/>
</dbReference>
<evidence type="ECO:0000256" key="8">
    <source>
        <dbReference type="ARBA" id="ARBA00022840"/>
    </source>
</evidence>
<accession>A0A9W6P7N6</accession>
<dbReference type="CDD" id="cd17930">
    <property type="entry name" value="DEXHc_cas3"/>
    <property type="match status" value="1"/>
</dbReference>
<dbReference type="GO" id="GO:0003723">
    <property type="term" value="F:RNA binding"/>
    <property type="evidence" value="ECO:0007669"/>
    <property type="project" value="TreeGrafter"/>
</dbReference>